<proteinExistence type="inferred from homology"/>
<evidence type="ECO:0000313" key="5">
    <source>
        <dbReference type="Proteomes" id="UP000285211"/>
    </source>
</evidence>
<dbReference type="EMBL" id="SACJ01000001">
    <property type="protein sequence ID" value="RVT79658.1"/>
    <property type="molecule type" value="Genomic_DNA"/>
</dbReference>
<dbReference type="Proteomes" id="UP000285211">
    <property type="component" value="Unassembled WGS sequence"/>
</dbReference>
<dbReference type="CDD" id="cd05233">
    <property type="entry name" value="SDR_c"/>
    <property type="match status" value="1"/>
</dbReference>
<comment type="caution">
    <text evidence="4">The sequence shown here is derived from an EMBL/GenBank/DDBJ whole genome shotgun (WGS) entry which is preliminary data.</text>
</comment>
<reference evidence="4 5" key="1">
    <citation type="submission" date="2019-01" db="EMBL/GenBank/DDBJ databases">
        <authorList>
            <person name="Chen W.-M."/>
        </authorList>
    </citation>
    <scope>NUCLEOTIDE SEQUENCE [LARGE SCALE GENOMIC DNA]</scope>
    <source>
        <strain evidence="4 5">BBQ-12</strain>
    </source>
</reference>
<dbReference type="GO" id="GO:0016491">
    <property type="term" value="F:oxidoreductase activity"/>
    <property type="evidence" value="ECO:0007669"/>
    <property type="project" value="UniProtKB-KW"/>
</dbReference>
<dbReference type="PANTHER" id="PTHR44196">
    <property type="entry name" value="DEHYDROGENASE/REDUCTASE SDR FAMILY MEMBER 7B"/>
    <property type="match status" value="1"/>
</dbReference>
<sequence>MKVKDKVIVVTGGGNGMGKELVLHLLSKGAKVIAVDRNESALKETAVTAEMLGYSLKTFVVDITNRQDVETLADNAIAHFGYVDGIINNAGIIQPFIKLNDLSYEEIERVMQVNLYGTLYVTKSFLPHLLIRPEGHVVNVSSMGGFLPVPGQTIYGATKAAVKLLTEGLNSELTNTNVKVSVVFPGAISTNIMKNSGLQVEEKPISKAQAAMLTSPSKAAKIIVEGMESNRYRIFVGMDSKFVDLYYRLNPKSAAAFISKKMKGLVE</sequence>
<dbReference type="SUPFAM" id="SSF51735">
    <property type="entry name" value="NAD(P)-binding Rossmann-fold domains"/>
    <property type="match status" value="1"/>
</dbReference>
<evidence type="ECO:0000256" key="1">
    <source>
        <dbReference type="ARBA" id="ARBA00006484"/>
    </source>
</evidence>
<protein>
    <submittedName>
        <fullName evidence="4">SDR family oxidoreductase</fullName>
    </submittedName>
</protein>
<accession>A0A437L2W5</accession>
<gene>
    <name evidence="4" type="ORF">EOD40_00675</name>
</gene>
<dbReference type="PRINTS" id="PR00081">
    <property type="entry name" value="GDHRDH"/>
</dbReference>
<dbReference type="Pfam" id="PF00106">
    <property type="entry name" value="adh_short"/>
    <property type="match status" value="1"/>
</dbReference>
<organism evidence="4 5">
    <name type="scientific">Flavobacterium sufflavum</name>
    <dbReference type="NCBI Taxonomy" id="1921138"/>
    <lineage>
        <taxon>Bacteria</taxon>
        <taxon>Pseudomonadati</taxon>
        <taxon>Bacteroidota</taxon>
        <taxon>Flavobacteriia</taxon>
        <taxon>Flavobacteriales</taxon>
        <taxon>Flavobacteriaceae</taxon>
        <taxon>Flavobacterium</taxon>
    </lineage>
</organism>
<evidence type="ECO:0000256" key="2">
    <source>
        <dbReference type="ARBA" id="ARBA00023002"/>
    </source>
</evidence>
<dbReference type="RefSeq" id="WP_128192977.1">
    <property type="nucleotide sequence ID" value="NZ_SACJ01000001.1"/>
</dbReference>
<evidence type="ECO:0000256" key="3">
    <source>
        <dbReference type="RuleBase" id="RU000363"/>
    </source>
</evidence>
<dbReference type="InterPro" id="IPR036291">
    <property type="entry name" value="NAD(P)-bd_dom_sf"/>
</dbReference>
<dbReference type="GO" id="GO:0016020">
    <property type="term" value="C:membrane"/>
    <property type="evidence" value="ECO:0007669"/>
    <property type="project" value="TreeGrafter"/>
</dbReference>
<dbReference type="PRINTS" id="PR00080">
    <property type="entry name" value="SDRFAMILY"/>
</dbReference>
<name>A0A437L2W5_9FLAO</name>
<keyword evidence="5" id="KW-1185">Reference proteome</keyword>
<dbReference type="PANTHER" id="PTHR44196:SF1">
    <property type="entry name" value="DEHYDROGENASE_REDUCTASE SDR FAMILY MEMBER 7B"/>
    <property type="match status" value="1"/>
</dbReference>
<dbReference type="AlphaFoldDB" id="A0A437L2W5"/>
<keyword evidence="2" id="KW-0560">Oxidoreductase</keyword>
<dbReference type="FunFam" id="3.40.50.720:FF:000084">
    <property type="entry name" value="Short-chain dehydrogenase reductase"/>
    <property type="match status" value="1"/>
</dbReference>
<dbReference type="Gene3D" id="3.40.50.720">
    <property type="entry name" value="NAD(P)-binding Rossmann-like Domain"/>
    <property type="match status" value="1"/>
</dbReference>
<dbReference type="OrthoDB" id="822355at2"/>
<evidence type="ECO:0000313" key="4">
    <source>
        <dbReference type="EMBL" id="RVT79658.1"/>
    </source>
</evidence>
<dbReference type="InterPro" id="IPR002347">
    <property type="entry name" value="SDR_fam"/>
</dbReference>
<comment type="similarity">
    <text evidence="1 3">Belongs to the short-chain dehydrogenases/reductases (SDR) family.</text>
</comment>